<sequence length="212" mass="23212">MRRRPLALIALVLLLAGCSLDDKTTDAVAASEVLSSGVASTKPTIVTTESVGKPIPLPFENPFPNRWNDSNNGSPYEPCVSFSDEELERFHIDPTVIEDAAIVNGQGIRGCSWFMPNRFSLSNLVTNSRSLAEYRAGTVENVWKPDIVINGRTVGLFEANHERSRACSTYVQSFSAAVVTNVVTSTSDEGQKIDPCKLVEDFTRAYIDKIPN</sequence>
<organism evidence="2 3">
    <name type="scientific">Williamsia marianensis</name>
    <dbReference type="NCBI Taxonomy" id="85044"/>
    <lineage>
        <taxon>Bacteria</taxon>
        <taxon>Bacillati</taxon>
        <taxon>Actinomycetota</taxon>
        <taxon>Actinomycetes</taxon>
        <taxon>Mycobacteriales</taxon>
        <taxon>Nocardiaceae</taxon>
        <taxon>Williamsia</taxon>
    </lineage>
</organism>
<comment type="caution">
    <text evidence="2">The sequence shown here is derived from an EMBL/GenBank/DDBJ whole genome shotgun (WGS) entry which is preliminary data.</text>
</comment>
<name>A0ABU4ES30_WILMA</name>
<gene>
    <name evidence="2" type="ORF">R4198_10175</name>
</gene>
<protein>
    <submittedName>
        <fullName evidence="2">DUF3558 family protein</fullName>
    </submittedName>
</protein>
<dbReference type="InterPro" id="IPR024520">
    <property type="entry name" value="DUF3558"/>
</dbReference>
<feature type="chain" id="PRO_5046825960" evidence="1">
    <location>
        <begin position="22"/>
        <end position="212"/>
    </location>
</feature>
<dbReference type="Pfam" id="PF12079">
    <property type="entry name" value="DUF3558"/>
    <property type="match status" value="1"/>
</dbReference>
<feature type="signal peptide" evidence="1">
    <location>
        <begin position="1"/>
        <end position="21"/>
    </location>
</feature>
<evidence type="ECO:0000313" key="2">
    <source>
        <dbReference type="EMBL" id="MDV7134064.1"/>
    </source>
</evidence>
<proteinExistence type="predicted"/>
<accession>A0ABU4ES30</accession>
<dbReference type="RefSeq" id="WP_317713760.1">
    <property type="nucleotide sequence ID" value="NZ_JAWLUM010000002.1"/>
</dbReference>
<dbReference type="PROSITE" id="PS51257">
    <property type="entry name" value="PROKAR_LIPOPROTEIN"/>
    <property type="match status" value="1"/>
</dbReference>
<keyword evidence="1" id="KW-0732">Signal</keyword>
<keyword evidence="3" id="KW-1185">Reference proteome</keyword>
<evidence type="ECO:0000256" key="1">
    <source>
        <dbReference type="SAM" id="SignalP"/>
    </source>
</evidence>
<evidence type="ECO:0000313" key="3">
    <source>
        <dbReference type="Proteomes" id="UP001185792"/>
    </source>
</evidence>
<dbReference type="EMBL" id="JAWLUM010000002">
    <property type="protein sequence ID" value="MDV7134064.1"/>
    <property type="molecule type" value="Genomic_DNA"/>
</dbReference>
<reference evidence="2 3" key="1">
    <citation type="submission" date="2023-10" db="EMBL/GenBank/DDBJ databases">
        <title>Development of a sustainable strategy for remediation of hydrocarbon-contaminated territories based on the waste exchange concept.</title>
        <authorList>
            <person name="Krivoruchko A."/>
        </authorList>
    </citation>
    <scope>NUCLEOTIDE SEQUENCE [LARGE SCALE GENOMIC DNA]</scope>
    <source>
        <strain evidence="2 3">IEGM 1236</strain>
    </source>
</reference>
<dbReference type="Proteomes" id="UP001185792">
    <property type="component" value="Unassembled WGS sequence"/>
</dbReference>